<feature type="region of interest" description="Disordered" evidence="10">
    <location>
        <begin position="610"/>
        <end position="640"/>
    </location>
</feature>
<evidence type="ECO:0000256" key="8">
    <source>
        <dbReference type="ARBA" id="ARBA00031958"/>
    </source>
</evidence>
<evidence type="ECO:0000256" key="6">
    <source>
        <dbReference type="ARBA" id="ARBA00023163"/>
    </source>
</evidence>
<dbReference type="PANTHER" id="PTHR12433">
    <property type="entry name" value="MEDIATOR OF RNA POLYMERASE II TRANSCRIPTION SUBUNIT 25"/>
    <property type="match status" value="1"/>
</dbReference>
<dbReference type="GO" id="GO:0016592">
    <property type="term" value="C:mediator complex"/>
    <property type="evidence" value="ECO:0007669"/>
    <property type="project" value="TreeGrafter"/>
</dbReference>
<feature type="domain" description="Mediator complex subunit Med25 PTOV" evidence="11">
    <location>
        <begin position="462"/>
        <end position="610"/>
    </location>
</feature>
<dbReference type="AlphaFoldDB" id="A0A9P0HAH2"/>
<reference evidence="13" key="1">
    <citation type="submission" date="2022-01" db="EMBL/GenBank/DDBJ databases">
        <authorList>
            <person name="King R."/>
        </authorList>
    </citation>
    <scope>NUCLEOTIDE SEQUENCE</scope>
</reference>
<feature type="compositionally biased region" description="Polar residues" evidence="10">
    <location>
        <begin position="246"/>
        <end position="259"/>
    </location>
</feature>
<feature type="region of interest" description="Disordered" evidence="10">
    <location>
        <begin position="246"/>
        <end position="273"/>
    </location>
</feature>
<organism evidence="13 14">
    <name type="scientific">Nezara viridula</name>
    <name type="common">Southern green stink bug</name>
    <name type="synonym">Cimex viridulus</name>
    <dbReference type="NCBI Taxonomy" id="85310"/>
    <lineage>
        <taxon>Eukaryota</taxon>
        <taxon>Metazoa</taxon>
        <taxon>Ecdysozoa</taxon>
        <taxon>Arthropoda</taxon>
        <taxon>Hexapoda</taxon>
        <taxon>Insecta</taxon>
        <taxon>Pterygota</taxon>
        <taxon>Neoptera</taxon>
        <taxon>Paraneoptera</taxon>
        <taxon>Hemiptera</taxon>
        <taxon>Heteroptera</taxon>
        <taxon>Panheteroptera</taxon>
        <taxon>Pentatomomorpha</taxon>
        <taxon>Pentatomoidea</taxon>
        <taxon>Pentatomidae</taxon>
        <taxon>Pentatominae</taxon>
        <taxon>Nezara</taxon>
    </lineage>
</organism>
<evidence type="ECO:0000313" key="14">
    <source>
        <dbReference type="Proteomes" id="UP001152798"/>
    </source>
</evidence>
<evidence type="ECO:0000256" key="1">
    <source>
        <dbReference type="ARBA" id="ARBA00004123"/>
    </source>
</evidence>
<dbReference type="EMBL" id="OV725080">
    <property type="protein sequence ID" value="CAH1398388.1"/>
    <property type="molecule type" value="Genomic_DNA"/>
</dbReference>
<sequence>MVMGTAEICSIADVIFIIEGTAINGAYLNDMKTNYIIPTLEYFNQGSLEERDYVCESTSALYGVIIYHAADRLPSSCTDIYGPYSNPHRVLQVLDKIELIGGRGESNANVAEGFAASLVCLDDLQLRRENGANPQKHCILICNSPPYMMPVIENQSYIGNTAEQLATLFSEKNVHLSIISPRKIPLMFKLFEKAGGDLTTSQTKNYAKDPRHLVLLKGFSLPSLKERPVSPTSASAAAQHNLNVQLSSPLPSHGSPMSTPAQPQPPQPNQAAPTILQGTPVVSGVPAAAAAPRGFPPAYAPGRPTWRLTTMHQSVPRAPNYPTQPGSALIEQLTRPPSITPQFNNTTTLGGTGLNAQSAQQSQMPPQQQQTAQPMQRILGTPGVIGQQVAIVQPQPPNVMPQNQQEHPLVIGLMPQQTGVMQQTNLQPGMMGQAQPQAGVMQVQPGPPMQQAQASQQQGQRERQTIWQGILEWLEKKAPGDSQKMTRHVPCQVSTNYKEGGEPELKADSWPQKLIMQLMPKQLIGNIGGAYLKNSKSVLFHPQACDALESLTKVMSTGYAGCVHFTSTPQCDIKVLILLYTSEKRAYLGFIPNDQVAFVDRLRKVIQHQKSTHALTRQGGAPTGQAIPGGGLAGPQVPPTSQAQLGTMLQQQQPQQQQQAIGATLGVGQNTSMLAASGMQSEANQQQGSNQGGQFNTHLVEARQENLFKIQRLQQTLEAAQQQELQYKNQLEVTSNYYSQGAPRGGDLSSSPHISNLFKIQRLQQTLEAAQQQELQYKSQLEVTSNYYSQVLSPLMSLYRA</sequence>
<name>A0A9P0HAH2_NEZVI</name>
<evidence type="ECO:0000259" key="12">
    <source>
        <dbReference type="Pfam" id="PF11265"/>
    </source>
</evidence>
<evidence type="ECO:0000256" key="9">
    <source>
        <dbReference type="SAM" id="Coils"/>
    </source>
</evidence>
<gene>
    <name evidence="13" type="ORF">NEZAVI_LOCUS8050</name>
</gene>
<dbReference type="PANTHER" id="PTHR12433:SF11">
    <property type="entry name" value="MEDIATOR OF RNA POLYMERASE II TRANSCRIPTION SUBUNIT 25"/>
    <property type="match status" value="1"/>
</dbReference>
<evidence type="ECO:0000313" key="13">
    <source>
        <dbReference type="EMBL" id="CAH1398388.1"/>
    </source>
</evidence>
<comment type="subcellular location">
    <subcellularLocation>
        <location evidence="1">Nucleus</location>
    </subcellularLocation>
</comment>
<dbReference type="GO" id="GO:0005667">
    <property type="term" value="C:transcription regulator complex"/>
    <property type="evidence" value="ECO:0007669"/>
    <property type="project" value="TreeGrafter"/>
</dbReference>
<evidence type="ECO:0000256" key="2">
    <source>
        <dbReference type="ARBA" id="ARBA00009102"/>
    </source>
</evidence>
<protein>
    <recommendedName>
        <fullName evidence="3">Mediator of RNA polymerase II transcription subunit 25</fullName>
    </recommendedName>
    <alternativeName>
        <fullName evidence="8">Mediator complex subunit 25</fullName>
    </alternativeName>
</protein>
<feature type="domain" description="Mediator of RNA polymerase II transcription subunit 25 von Willebrand factor type A" evidence="12">
    <location>
        <begin position="11"/>
        <end position="219"/>
    </location>
</feature>
<keyword evidence="4" id="KW-0805">Transcription regulation</keyword>
<evidence type="ECO:0000256" key="7">
    <source>
        <dbReference type="ARBA" id="ARBA00023242"/>
    </source>
</evidence>
<accession>A0A9P0HAH2</accession>
<dbReference type="GO" id="GO:0045944">
    <property type="term" value="P:positive regulation of transcription by RNA polymerase II"/>
    <property type="evidence" value="ECO:0007669"/>
    <property type="project" value="TreeGrafter"/>
</dbReference>
<keyword evidence="6" id="KW-0804">Transcription</keyword>
<keyword evidence="9" id="KW-0175">Coiled coil</keyword>
<evidence type="ECO:0000256" key="3">
    <source>
        <dbReference type="ARBA" id="ARBA00019694"/>
    </source>
</evidence>
<feature type="coiled-coil region" evidence="9">
    <location>
        <begin position="703"/>
        <end position="730"/>
    </location>
</feature>
<comment type="similarity">
    <text evidence="2">Belongs to the Mediator complex subunit 25 family.</text>
</comment>
<dbReference type="Gene3D" id="2.40.290.30">
    <property type="entry name" value="Mediator complex subunit 25, ACID domain"/>
    <property type="match status" value="1"/>
</dbReference>
<evidence type="ECO:0000256" key="4">
    <source>
        <dbReference type="ARBA" id="ARBA00023015"/>
    </source>
</evidence>
<dbReference type="OrthoDB" id="7690434at2759"/>
<keyword evidence="5" id="KW-0010">Activator</keyword>
<keyword evidence="7" id="KW-0539">Nucleus</keyword>
<dbReference type="Pfam" id="PF11265">
    <property type="entry name" value="Med25_VWA"/>
    <property type="match status" value="1"/>
</dbReference>
<dbReference type="Pfam" id="PF11232">
    <property type="entry name" value="Med25"/>
    <property type="match status" value="1"/>
</dbReference>
<dbReference type="InterPro" id="IPR021419">
    <property type="entry name" value="Mediator_Med25_VWA"/>
</dbReference>
<keyword evidence="14" id="KW-1185">Reference proteome</keyword>
<proteinExistence type="inferred from homology"/>
<dbReference type="InterPro" id="IPR021394">
    <property type="entry name" value="Med25_PTOV"/>
</dbReference>
<evidence type="ECO:0000256" key="5">
    <source>
        <dbReference type="ARBA" id="ARBA00023159"/>
    </source>
</evidence>
<dbReference type="Proteomes" id="UP001152798">
    <property type="component" value="Chromosome 4"/>
</dbReference>
<evidence type="ECO:0000259" key="11">
    <source>
        <dbReference type="Pfam" id="PF11232"/>
    </source>
</evidence>
<dbReference type="InterPro" id="IPR038196">
    <property type="entry name" value="Med25_PTOV_sf"/>
</dbReference>
<evidence type="ECO:0000256" key="10">
    <source>
        <dbReference type="SAM" id="MobiDB-lite"/>
    </source>
</evidence>